<comment type="similarity">
    <text evidence="3 9">Belongs to the acetyltransferase family. EctA subfamily.</text>
</comment>
<dbReference type="PANTHER" id="PTHR43072">
    <property type="entry name" value="N-ACETYLTRANSFERASE"/>
    <property type="match status" value="1"/>
</dbReference>
<evidence type="ECO:0000256" key="1">
    <source>
        <dbReference type="ARBA" id="ARBA00003741"/>
    </source>
</evidence>
<dbReference type="AlphaFoldDB" id="A0A849APA5"/>
<dbReference type="Pfam" id="PF00583">
    <property type="entry name" value="Acetyltransf_1"/>
    <property type="match status" value="1"/>
</dbReference>
<evidence type="ECO:0000256" key="2">
    <source>
        <dbReference type="ARBA" id="ARBA00004978"/>
    </source>
</evidence>
<dbReference type="SUPFAM" id="SSF55729">
    <property type="entry name" value="Acyl-CoA N-acyltransferases (Nat)"/>
    <property type="match status" value="1"/>
</dbReference>
<dbReference type="InterPro" id="IPR016181">
    <property type="entry name" value="Acyl_CoA_acyltransferase"/>
</dbReference>
<comment type="function">
    <text evidence="1 9">Catalyzes the acetylation of L-2,4-diaminobutyrate (DABA) to gamma-N-acetyl-alpha,gamma-diaminobutyric acid (ADABA) with acetyl coenzyme A.</text>
</comment>
<organism evidence="11 12">
    <name type="scientific">Flexivirga aerilata</name>
    <dbReference type="NCBI Taxonomy" id="1656889"/>
    <lineage>
        <taxon>Bacteria</taxon>
        <taxon>Bacillati</taxon>
        <taxon>Actinomycetota</taxon>
        <taxon>Actinomycetes</taxon>
        <taxon>Micrococcales</taxon>
        <taxon>Dermacoccaceae</taxon>
        <taxon>Flexivirga</taxon>
    </lineage>
</organism>
<dbReference type="EC" id="2.3.1.178" evidence="4 9"/>
<evidence type="ECO:0000256" key="6">
    <source>
        <dbReference type="ARBA" id="ARBA00022679"/>
    </source>
</evidence>
<dbReference type="CDD" id="cd04301">
    <property type="entry name" value="NAT_SF"/>
    <property type="match status" value="1"/>
</dbReference>
<comment type="caution">
    <text evidence="11">The sequence shown here is derived from an EMBL/GenBank/DDBJ whole genome shotgun (WGS) entry which is preliminary data.</text>
</comment>
<comment type="catalytic activity">
    <reaction evidence="8 9">
        <text>L-2,4-diaminobutanoate + acetyl-CoA = (2S)-4-acetamido-2-aminobutanoate + CoA + H(+)</text>
        <dbReference type="Rhea" id="RHEA:16901"/>
        <dbReference type="ChEBI" id="CHEBI:15378"/>
        <dbReference type="ChEBI" id="CHEBI:57287"/>
        <dbReference type="ChEBI" id="CHEBI:57288"/>
        <dbReference type="ChEBI" id="CHEBI:58761"/>
        <dbReference type="ChEBI" id="CHEBI:58929"/>
        <dbReference type="EC" id="2.3.1.178"/>
    </reaction>
</comment>
<evidence type="ECO:0000313" key="11">
    <source>
        <dbReference type="EMBL" id="NNG40150.1"/>
    </source>
</evidence>
<dbReference type="GO" id="GO:0019491">
    <property type="term" value="P:ectoine biosynthetic process"/>
    <property type="evidence" value="ECO:0007669"/>
    <property type="project" value="UniProtKB-UniPathway"/>
</dbReference>
<keyword evidence="12" id="KW-1185">Reference proteome</keyword>
<dbReference type="GO" id="GO:0033816">
    <property type="term" value="F:diaminobutyrate acetyltransferase activity"/>
    <property type="evidence" value="ECO:0007669"/>
    <property type="project" value="UniProtKB-EC"/>
</dbReference>
<dbReference type="PROSITE" id="PS51186">
    <property type="entry name" value="GNAT"/>
    <property type="match status" value="1"/>
</dbReference>
<evidence type="ECO:0000313" key="12">
    <source>
        <dbReference type="Proteomes" id="UP000557772"/>
    </source>
</evidence>
<dbReference type="EMBL" id="JABENB010000002">
    <property type="protein sequence ID" value="NNG40150.1"/>
    <property type="molecule type" value="Genomic_DNA"/>
</dbReference>
<dbReference type="InterPro" id="IPR000182">
    <property type="entry name" value="GNAT_dom"/>
</dbReference>
<dbReference type="InterPro" id="IPR012772">
    <property type="entry name" value="Ectoine_EctA"/>
</dbReference>
<feature type="domain" description="N-acetyltransferase" evidence="10">
    <location>
        <begin position="1"/>
        <end position="131"/>
    </location>
</feature>
<evidence type="ECO:0000256" key="7">
    <source>
        <dbReference type="ARBA" id="ARBA00023315"/>
    </source>
</evidence>
<reference evidence="11 12" key="1">
    <citation type="submission" date="2020-05" db="EMBL/GenBank/DDBJ databases">
        <title>Flexivirga sp. ID2601S isolated from air conditioner.</title>
        <authorList>
            <person name="Kim D.H."/>
        </authorList>
    </citation>
    <scope>NUCLEOTIDE SEQUENCE [LARGE SCALE GENOMIC DNA]</scope>
    <source>
        <strain evidence="11 12">ID2601S</strain>
    </source>
</reference>
<sequence>MLARGAGELDVNTSYAYLLWARDFARTSLIAESGGVATGFVSGYLRPEDPQTLMIWQVAVDPGFRGQGIARRMLHELTDRVGEASAMETTITDDNTASIGLFTRFAGERDAAIDQRELFGRGHFPDAHSAERLYRIAPLH</sequence>
<gene>
    <name evidence="9 11" type="primary">ectA</name>
    <name evidence="11" type="ORF">HJ588_12835</name>
</gene>
<evidence type="ECO:0000256" key="9">
    <source>
        <dbReference type="RuleBase" id="RU365045"/>
    </source>
</evidence>
<evidence type="ECO:0000259" key="10">
    <source>
        <dbReference type="PROSITE" id="PS51186"/>
    </source>
</evidence>
<keyword evidence="6 9" id="KW-0808">Transferase</keyword>
<dbReference type="Gene3D" id="3.40.630.30">
    <property type="match status" value="1"/>
</dbReference>
<keyword evidence="7 9" id="KW-0012">Acyltransferase</keyword>
<accession>A0A849APA5</accession>
<dbReference type="UniPathway" id="UPA00067">
    <property type="reaction ID" value="UER00122"/>
</dbReference>
<evidence type="ECO:0000256" key="5">
    <source>
        <dbReference type="ARBA" id="ARBA00017935"/>
    </source>
</evidence>
<dbReference type="NCBIfam" id="TIGR02406">
    <property type="entry name" value="ectoine_EctA"/>
    <property type="match status" value="1"/>
</dbReference>
<evidence type="ECO:0000256" key="4">
    <source>
        <dbReference type="ARBA" id="ARBA00012355"/>
    </source>
</evidence>
<protein>
    <recommendedName>
        <fullName evidence="5 9">L-2,4-diaminobutyric acid acetyltransferase</fullName>
        <shortName evidence="9">DABA acetyltransferase</shortName>
        <ecNumber evidence="4 9">2.3.1.178</ecNumber>
    </recommendedName>
</protein>
<evidence type="ECO:0000256" key="8">
    <source>
        <dbReference type="ARBA" id="ARBA00048924"/>
    </source>
</evidence>
<proteinExistence type="inferred from homology"/>
<comment type="pathway">
    <text evidence="2 9">Amine and polyamine biosynthesis; ectoine biosynthesis; L-ectoine from L-aspartate 4-semialdehyde: step 2/3.</text>
</comment>
<dbReference type="Proteomes" id="UP000557772">
    <property type="component" value="Unassembled WGS sequence"/>
</dbReference>
<evidence type="ECO:0000256" key="3">
    <source>
        <dbReference type="ARBA" id="ARBA00010712"/>
    </source>
</evidence>
<name>A0A849APA5_9MICO</name>